<protein>
    <submittedName>
        <fullName evidence="1">Uncharacterized protein</fullName>
    </submittedName>
</protein>
<dbReference type="RefSeq" id="WP_136359032.1">
    <property type="nucleotide sequence ID" value="NZ_CP046266.1"/>
</dbReference>
<dbReference type="Proteomes" id="UP000310334">
    <property type="component" value="Unassembled WGS sequence"/>
</dbReference>
<proteinExistence type="predicted"/>
<dbReference type="EMBL" id="SSNT01000036">
    <property type="protein sequence ID" value="THF74555.1"/>
    <property type="molecule type" value="Genomic_DNA"/>
</dbReference>
<name>A0A4S4BIU3_9BACI</name>
<dbReference type="AlphaFoldDB" id="A0A4S4BIU3"/>
<gene>
    <name evidence="1" type="ORF">E6W99_25245</name>
</gene>
<organism evidence="1 2">
    <name type="scientific">Metabacillus sediminilitoris</name>
    <dbReference type="NCBI Taxonomy" id="2567941"/>
    <lineage>
        <taxon>Bacteria</taxon>
        <taxon>Bacillati</taxon>
        <taxon>Bacillota</taxon>
        <taxon>Bacilli</taxon>
        <taxon>Bacillales</taxon>
        <taxon>Bacillaceae</taxon>
        <taxon>Metabacillus</taxon>
    </lineage>
</organism>
<evidence type="ECO:0000313" key="2">
    <source>
        <dbReference type="Proteomes" id="UP000310334"/>
    </source>
</evidence>
<dbReference type="OrthoDB" id="9934561at2"/>
<comment type="caution">
    <text evidence="1">The sequence shown here is derived from an EMBL/GenBank/DDBJ whole genome shotgun (WGS) entry which is preliminary data.</text>
</comment>
<evidence type="ECO:0000313" key="1">
    <source>
        <dbReference type="EMBL" id="THF74555.1"/>
    </source>
</evidence>
<sequence>MTLSRGISTFVATLFVVVIIMPVFITIIIMVVFFALIATFFMMVTIILVPITMSVTFRTFHLRYHH</sequence>
<accession>A0A4S4BIU3</accession>
<keyword evidence="2" id="KW-1185">Reference proteome</keyword>
<reference evidence="1 2" key="1">
    <citation type="submission" date="2019-04" db="EMBL/GenBank/DDBJ databases">
        <title>Bacillus sediminilitoris sp. nov., isolated from a tidal flat sediment on the East China Sea.</title>
        <authorList>
            <person name="Wei Y."/>
            <person name="Mao H."/>
            <person name="Fang J."/>
        </authorList>
    </citation>
    <scope>NUCLEOTIDE SEQUENCE [LARGE SCALE GENOMIC DNA]</scope>
    <source>
        <strain evidence="1 2">DSL-17</strain>
    </source>
</reference>